<sequence>MEAKGRRKARGGTASRTMGISLWNGRYVPLGNRVEFSIPRDVVCLSSTVEELRYYLLLYDQEEAERKRSRAADLTVETCTDCSCNHYEPTDRCLLVLSGIQSSVKEDRRHASTEPVFSASLRLPGVFFTDPHDGTVSAH</sequence>
<dbReference type="EMBL" id="KL367506">
    <property type="protein sequence ID" value="KFD68235.1"/>
    <property type="molecule type" value="Genomic_DNA"/>
</dbReference>
<name>A0A085NFI9_9BILA</name>
<proteinExistence type="predicted"/>
<dbReference type="EMBL" id="KL363196">
    <property type="protein sequence ID" value="KFD56009.1"/>
    <property type="molecule type" value="Genomic_DNA"/>
</dbReference>
<keyword evidence="3" id="KW-1185">Reference proteome</keyword>
<dbReference type="Proteomes" id="UP000030764">
    <property type="component" value="Unassembled WGS sequence"/>
</dbReference>
<organism evidence="2">
    <name type="scientific">Trichuris suis</name>
    <name type="common">pig whipworm</name>
    <dbReference type="NCBI Taxonomy" id="68888"/>
    <lineage>
        <taxon>Eukaryota</taxon>
        <taxon>Metazoa</taxon>
        <taxon>Ecdysozoa</taxon>
        <taxon>Nematoda</taxon>
        <taxon>Enoplea</taxon>
        <taxon>Dorylaimia</taxon>
        <taxon>Trichinellida</taxon>
        <taxon>Trichuridae</taxon>
        <taxon>Trichuris</taxon>
    </lineage>
</organism>
<dbReference type="Proteomes" id="UP000030758">
    <property type="component" value="Unassembled WGS sequence"/>
</dbReference>
<evidence type="ECO:0000313" key="1">
    <source>
        <dbReference type="EMBL" id="KFD56009.1"/>
    </source>
</evidence>
<gene>
    <name evidence="1" type="ORF">M513_03133</name>
    <name evidence="2" type="ORF">M514_03133</name>
</gene>
<accession>A0A085NFI9</accession>
<dbReference type="AlphaFoldDB" id="A0A085NFI9"/>
<protein>
    <submittedName>
        <fullName evidence="2">Uncharacterized protein</fullName>
    </submittedName>
</protein>
<evidence type="ECO:0000313" key="2">
    <source>
        <dbReference type="EMBL" id="KFD68235.1"/>
    </source>
</evidence>
<evidence type="ECO:0000313" key="3">
    <source>
        <dbReference type="Proteomes" id="UP000030764"/>
    </source>
</evidence>
<reference evidence="2 3" key="1">
    <citation type="journal article" date="2014" name="Nat. Genet.">
        <title>Genome and transcriptome of the porcine whipworm Trichuris suis.</title>
        <authorList>
            <person name="Jex A.R."/>
            <person name="Nejsum P."/>
            <person name="Schwarz E.M."/>
            <person name="Hu L."/>
            <person name="Young N.D."/>
            <person name="Hall R.S."/>
            <person name="Korhonen P.K."/>
            <person name="Liao S."/>
            <person name="Thamsborg S."/>
            <person name="Xia J."/>
            <person name="Xu P."/>
            <person name="Wang S."/>
            <person name="Scheerlinck J.P."/>
            <person name="Hofmann A."/>
            <person name="Sternberg P.W."/>
            <person name="Wang J."/>
            <person name="Gasser R.B."/>
        </authorList>
    </citation>
    <scope>NUCLEOTIDE SEQUENCE [LARGE SCALE GENOMIC DNA]</scope>
    <source>
        <strain evidence="2">DCEP-RM93F</strain>
        <strain evidence="1">DCEP-RM93M</strain>
    </source>
</reference>